<accession>A0A8S1HNF8</accession>
<gene>
    <name evidence="1" type="ORF">CAUJ_LOCUS13443</name>
</gene>
<comment type="caution">
    <text evidence="1">The sequence shown here is derived from an EMBL/GenBank/DDBJ whole genome shotgun (WGS) entry which is preliminary data.</text>
</comment>
<dbReference type="AlphaFoldDB" id="A0A8S1HNF8"/>
<protein>
    <submittedName>
        <fullName evidence="1">Uncharacterized protein</fullName>
    </submittedName>
</protein>
<dbReference type="EMBL" id="CAJGYM010000097">
    <property type="protein sequence ID" value="CAD6197534.1"/>
    <property type="molecule type" value="Genomic_DNA"/>
</dbReference>
<organism evidence="1 2">
    <name type="scientific">Caenorhabditis auriculariae</name>
    <dbReference type="NCBI Taxonomy" id="2777116"/>
    <lineage>
        <taxon>Eukaryota</taxon>
        <taxon>Metazoa</taxon>
        <taxon>Ecdysozoa</taxon>
        <taxon>Nematoda</taxon>
        <taxon>Chromadorea</taxon>
        <taxon>Rhabditida</taxon>
        <taxon>Rhabditina</taxon>
        <taxon>Rhabditomorpha</taxon>
        <taxon>Rhabditoidea</taxon>
        <taxon>Rhabditidae</taxon>
        <taxon>Peloderinae</taxon>
        <taxon>Caenorhabditis</taxon>
    </lineage>
</organism>
<evidence type="ECO:0000313" key="2">
    <source>
        <dbReference type="Proteomes" id="UP000835052"/>
    </source>
</evidence>
<reference evidence="1" key="1">
    <citation type="submission" date="2020-10" db="EMBL/GenBank/DDBJ databases">
        <authorList>
            <person name="Kikuchi T."/>
        </authorList>
    </citation>
    <scope>NUCLEOTIDE SEQUENCE</scope>
    <source>
        <strain evidence="1">NKZ352</strain>
    </source>
</reference>
<sequence>MLLHRAHALNLHQNVSKNARSRTTTCTVQRIIGAGTVRRSGRVSCRLTCWSVPRIAQKRPERIRFSLPRSETELCEGRLVSLTAQSFSEPGPG</sequence>
<name>A0A8S1HNF8_9PELO</name>
<proteinExistence type="predicted"/>
<evidence type="ECO:0000313" key="1">
    <source>
        <dbReference type="EMBL" id="CAD6197534.1"/>
    </source>
</evidence>
<dbReference type="Proteomes" id="UP000835052">
    <property type="component" value="Unassembled WGS sequence"/>
</dbReference>
<keyword evidence="2" id="KW-1185">Reference proteome</keyword>